<evidence type="ECO:0000313" key="5">
    <source>
        <dbReference type="EMBL" id="KAA5538938.1"/>
    </source>
</evidence>
<dbReference type="InterPro" id="IPR011444">
    <property type="entry name" value="DUF1549"/>
</dbReference>
<dbReference type="Pfam" id="PF07587">
    <property type="entry name" value="PSD1"/>
    <property type="match status" value="1"/>
</dbReference>
<feature type="chain" id="PRO_5024336250" evidence="2">
    <location>
        <begin position="20"/>
        <end position="624"/>
    </location>
</feature>
<reference evidence="5 6" key="1">
    <citation type="submission" date="2019-08" db="EMBL/GenBank/DDBJ databases">
        <authorList>
            <person name="Dhanesh K."/>
            <person name="Kumar G."/>
            <person name="Sasikala C."/>
            <person name="Venkata Ramana C."/>
        </authorList>
    </citation>
    <scope>NUCLEOTIDE SEQUENCE [LARGE SCALE GENOMIC DNA]</scope>
    <source>
        <strain evidence="5 6">JC645</strain>
    </source>
</reference>
<evidence type="ECO:0000256" key="2">
    <source>
        <dbReference type="SAM" id="SignalP"/>
    </source>
</evidence>
<dbReference type="Proteomes" id="UP000324479">
    <property type="component" value="Unassembled WGS sequence"/>
</dbReference>
<feature type="domain" description="DUF1549" evidence="3">
    <location>
        <begin position="68"/>
        <end position="268"/>
    </location>
</feature>
<protein>
    <submittedName>
        <fullName evidence="5">DUF1553 domain-containing protein</fullName>
    </submittedName>
</protein>
<keyword evidence="6" id="KW-1185">Reference proteome</keyword>
<dbReference type="AlphaFoldDB" id="A0A5M6CUL0"/>
<keyword evidence="2" id="KW-0732">Signal</keyword>
<feature type="domain" description="DUF1553" evidence="4">
    <location>
        <begin position="329"/>
        <end position="596"/>
    </location>
</feature>
<organism evidence="5 6">
    <name type="scientific">Roseiconus nitratireducens</name>
    <dbReference type="NCBI Taxonomy" id="2605748"/>
    <lineage>
        <taxon>Bacteria</taxon>
        <taxon>Pseudomonadati</taxon>
        <taxon>Planctomycetota</taxon>
        <taxon>Planctomycetia</taxon>
        <taxon>Pirellulales</taxon>
        <taxon>Pirellulaceae</taxon>
        <taxon>Roseiconus</taxon>
    </lineage>
</organism>
<evidence type="ECO:0000259" key="3">
    <source>
        <dbReference type="Pfam" id="PF07583"/>
    </source>
</evidence>
<sequence length="624" mass="71026">MALLCALIPVIGSARLALAENEAGDQEAAGEVLELEISEFDRDHWSFQPIERPPLPAVERSGWPSTAVDFFILRRLEKRSLAPQPAADRATLLRRVKFDLLGLPPTVEELERFEADKSPLAYERLVDRFLSSPGYAERWAQHWLDLARFAETDGFEHDKVRKGAWRYRQWVVDALNQDMPYDQFVRLQLAGDLVGSEDSIATMFCMAGPDMPDINEQDLRRHDKLNEIASTVGASLLGLQMHCAQCHDHKYDPISQADFYRLRGIFESAVPPLKRDRHVTELASYSDPIVPRLYGRGELSNAGPRLKPRPPRIASSDEPLSQFDNKNPRVALADWLFLPENPLTGRVIANRIWQHHFGKSLCENPSDFGVIADGPSHEMLLDWLAVELRQSGWNLKRLHRIILLSSTYRQASHVGFDGSDQQRETLRHAIENDPENEWYSRFPRRRLEGEIIRDALLSVSGQLNRSYGGQSVLPPLPDELVSTLLKGQWKSSEDPEDHVRRSIYVFARRNLRYPIFDAFDRPDAGASCARRDRSTTAIQSLHLLNSELAFDAARKFRDRLERETAGKDDAELLKHAFRLAFARLPTEDELGKCRELLAGEADRREALLIVCAGLLNASEFIYLD</sequence>
<comment type="caution">
    <text evidence="5">The sequence shown here is derived from an EMBL/GenBank/DDBJ whole genome shotgun (WGS) entry which is preliminary data.</text>
</comment>
<dbReference type="EMBL" id="VWOX01000024">
    <property type="protein sequence ID" value="KAA5538938.1"/>
    <property type="molecule type" value="Genomic_DNA"/>
</dbReference>
<proteinExistence type="predicted"/>
<feature type="region of interest" description="Disordered" evidence="1">
    <location>
        <begin position="300"/>
        <end position="320"/>
    </location>
</feature>
<evidence type="ECO:0000256" key="1">
    <source>
        <dbReference type="SAM" id="MobiDB-lite"/>
    </source>
</evidence>
<name>A0A5M6CUL0_9BACT</name>
<dbReference type="InterPro" id="IPR022655">
    <property type="entry name" value="DUF1553"/>
</dbReference>
<evidence type="ECO:0000313" key="6">
    <source>
        <dbReference type="Proteomes" id="UP000324479"/>
    </source>
</evidence>
<dbReference type="Pfam" id="PF07583">
    <property type="entry name" value="PSCyt2"/>
    <property type="match status" value="1"/>
</dbReference>
<evidence type="ECO:0000259" key="4">
    <source>
        <dbReference type="Pfam" id="PF07587"/>
    </source>
</evidence>
<dbReference type="PANTHER" id="PTHR35889:SF3">
    <property type="entry name" value="F-BOX DOMAIN-CONTAINING PROTEIN"/>
    <property type="match status" value="1"/>
</dbReference>
<accession>A0A5M6CUL0</accession>
<dbReference type="PANTHER" id="PTHR35889">
    <property type="entry name" value="CYCLOINULO-OLIGOSACCHARIDE FRUCTANOTRANSFERASE-RELATED"/>
    <property type="match status" value="1"/>
</dbReference>
<feature type="signal peptide" evidence="2">
    <location>
        <begin position="1"/>
        <end position="19"/>
    </location>
</feature>
<gene>
    <name evidence="5" type="ORF">FYK55_26090</name>
</gene>